<dbReference type="InterPro" id="IPR043504">
    <property type="entry name" value="Peptidase_S1_PA_chymotrypsin"/>
</dbReference>
<reference evidence="6" key="1">
    <citation type="submission" date="2017-04" db="EMBL/GenBank/DDBJ databases">
        <authorList>
            <person name="Varghese N."/>
            <person name="Submissions S."/>
        </authorList>
    </citation>
    <scope>NUCLEOTIDE SEQUENCE [LARGE SCALE GENOMIC DNA]</scope>
    <source>
        <strain evidence="6">DSM 9293</strain>
    </source>
</reference>
<evidence type="ECO:0000256" key="3">
    <source>
        <dbReference type="ARBA" id="ARBA00022801"/>
    </source>
</evidence>
<name>A0A1W1WFY6_SULTA</name>
<dbReference type="InterPro" id="IPR036034">
    <property type="entry name" value="PDZ_sf"/>
</dbReference>
<dbReference type="STRING" id="28034.BFX07_14755"/>
<dbReference type="RefSeq" id="WP_020376121.1">
    <property type="nucleotide sequence ID" value="NZ_FWWY01000001.1"/>
</dbReference>
<evidence type="ECO:0000259" key="4">
    <source>
        <dbReference type="PROSITE" id="PS50106"/>
    </source>
</evidence>
<dbReference type="PROSITE" id="PS50106">
    <property type="entry name" value="PDZ"/>
    <property type="match status" value="1"/>
</dbReference>
<dbReference type="SUPFAM" id="SSF50156">
    <property type="entry name" value="PDZ domain-like"/>
    <property type="match status" value="1"/>
</dbReference>
<proteinExistence type="inferred from homology"/>
<keyword evidence="2 5" id="KW-0645">Protease</keyword>
<dbReference type="GO" id="GO:0004252">
    <property type="term" value="F:serine-type endopeptidase activity"/>
    <property type="evidence" value="ECO:0007669"/>
    <property type="project" value="InterPro"/>
</dbReference>
<dbReference type="InterPro" id="IPR001478">
    <property type="entry name" value="PDZ"/>
</dbReference>
<dbReference type="Gene3D" id="2.40.10.10">
    <property type="entry name" value="Trypsin-like serine proteases"/>
    <property type="match status" value="2"/>
</dbReference>
<sequence length="402" mass="42017">MRPIARTLSAAVIGFAVGAGAVSGGLIAYDHLNPSNAIISKSKVQTPYATVASYTPPTLPLGPDTISNVVKRDGPAVVKIVATVPQSVSISSSPFFNPFFGSIFGNNIPMTPQTEVQTDIGSGFFINSRGYLLTNDHVIHGATKIQVYVPGYSKPFNATRVGTDYATDLAVLKISAPKPLPYLVLGNSNQTPVGAWAIAIGNPYDLSHTVTVGVISAKGRPLTIGNRHYRNLLQTSAAINPGNSGGPLLNLAGQVVGINTAVSTQGQGIGFAIPTSTVEEILPQLMKYGHVIRPWLGVFIGTDSKSLAQQYGLPTSTGVVIAYVEPNSPAQNAGLYAGEVITAVNGQSVTSASQLKSIIDKTHVGQHITITVNDQGRIVTRNVTIGQEPNGPITEPSTVPSF</sequence>
<gene>
    <name evidence="5" type="ORF">SAMN00768000_2062</name>
</gene>
<dbReference type="InterPro" id="IPR001940">
    <property type="entry name" value="Peptidase_S1C"/>
</dbReference>
<dbReference type="Proteomes" id="UP000192660">
    <property type="component" value="Unassembled WGS sequence"/>
</dbReference>
<evidence type="ECO:0000313" key="6">
    <source>
        <dbReference type="Proteomes" id="UP000192660"/>
    </source>
</evidence>
<protein>
    <submittedName>
        <fullName evidence="5">Serine protease, S1-C subfamily, contains C-terminal PDZ domain</fullName>
    </submittedName>
</protein>
<comment type="similarity">
    <text evidence="1">Belongs to the peptidase S1C family.</text>
</comment>
<dbReference type="PANTHER" id="PTHR43343:SF3">
    <property type="entry name" value="PROTEASE DO-LIKE 8, CHLOROPLASTIC"/>
    <property type="match status" value="1"/>
</dbReference>
<dbReference type="InterPro" id="IPR051201">
    <property type="entry name" value="Chloro_Bact_Ser_Proteases"/>
</dbReference>
<dbReference type="EMBL" id="FWWY01000001">
    <property type="protein sequence ID" value="SMC05155.1"/>
    <property type="molecule type" value="Genomic_DNA"/>
</dbReference>
<dbReference type="SUPFAM" id="SSF50494">
    <property type="entry name" value="Trypsin-like serine proteases"/>
    <property type="match status" value="1"/>
</dbReference>
<dbReference type="AlphaFoldDB" id="A0A1W1WFY6"/>
<evidence type="ECO:0000313" key="5">
    <source>
        <dbReference type="EMBL" id="SMC05155.1"/>
    </source>
</evidence>
<keyword evidence="6" id="KW-1185">Reference proteome</keyword>
<dbReference type="GO" id="GO:0006508">
    <property type="term" value="P:proteolysis"/>
    <property type="evidence" value="ECO:0007669"/>
    <property type="project" value="UniProtKB-KW"/>
</dbReference>
<dbReference type="Gene3D" id="2.30.42.10">
    <property type="match status" value="1"/>
</dbReference>
<organism evidence="5 6">
    <name type="scientific">Sulfobacillus thermosulfidooxidans (strain DSM 9293 / VKM B-1269 / AT-1)</name>
    <dbReference type="NCBI Taxonomy" id="929705"/>
    <lineage>
        <taxon>Bacteria</taxon>
        <taxon>Bacillati</taxon>
        <taxon>Bacillota</taxon>
        <taxon>Clostridia</taxon>
        <taxon>Eubacteriales</taxon>
        <taxon>Clostridiales Family XVII. Incertae Sedis</taxon>
        <taxon>Sulfobacillus</taxon>
    </lineage>
</organism>
<dbReference type="Pfam" id="PF13365">
    <property type="entry name" value="Trypsin_2"/>
    <property type="match status" value="1"/>
</dbReference>
<dbReference type="Pfam" id="PF17820">
    <property type="entry name" value="PDZ_6"/>
    <property type="match status" value="1"/>
</dbReference>
<dbReference type="InterPro" id="IPR009003">
    <property type="entry name" value="Peptidase_S1_PA"/>
</dbReference>
<dbReference type="PANTHER" id="PTHR43343">
    <property type="entry name" value="PEPTIDASE S12"/>
    <property type="match status" value="1"/>
</dbReference>
<keyword evidence="3" id="KW-0378">Hydrolase</keyword>
<dbReference type="PRINTS" id="PR00834">
    <property type="entry name" value="PROTEASES2C"/>
</dbReference>
<dbReference type="SMART" id="SM00228">
    <property type="entry name" value="PDZ"/>
    <property type="match status" value="1"/>
</dbReference>
<accession>A0A1W1WFY6</accession>
<dbReference type="InterPro" id="IPR041489">
    <property type="entry name" value="PDZ_6"/>
</dbReference>
<evidence type="ECO:0000256" key="2">
    <source>
        <dbReference type="ARBA" id="ARBA00022670"/>
    </source>
</evidence>
<feature type="domain" description="PDZ" evidence="4">
    <location>
        <begin position="297"/>
        <end position="376"/>
    </location>
</feature>
<dbReference type="OrthoDB" id="9758917at2"/>
<evidence type="ECO:0000256" key="1">
    <source>
        <dbReference type="ARBA" id="ARBA00010541"/>
    </source>
</evidence>